<organism evidence="6">
    <name type="scientific">Ixodes ricinus</name>
    <name type="common">Common tick</name>
    <name type="synonym">Acarus ricinus</name>
    <dbReference type="NCBI Taxonomy" id="34613"/>
    <lineage>
        <taxon>Eukaryota</taxon>
        <taxon>Metazoa</taxon>
        <taxon>Ecdysozoa</taxon>
        <taxon>Arthropoda</taxon>
        <taxon>Chelicerata</taxon>
        <taxon>Arachnida</taxon>
        <taxon>Acari</taxon>
        <taxon>Parasitiformes</taxon>
        <taxon>Ixodida</taxon>
        <taxon>Ixodoidea</taxon>
        <taxon>Ixodidae</taxon>
        <taxon>Ixodinae</taxon>
        <taxon>Ixodes</taxon>
    </lineage>
</organism>
<dbReference type="GO" id="GO:0005634">
    <property type="term" value="C:nucleus"/>
    <property type="evidence" value="ECO:0007669"/>
    <property type="project" value="UniProtKB-SubCell"/>
</dbReference>
<dbReference type="Pfam" id="PF08617">
    <property type="entry name" value="CGI-121"/>
    <property type="match status" value="1"/>
</dbReference>
<dbReference type="GO" id="GO:0000408">
    <property type="term" value="C:EKC/KEOPS complex"/>
    <property type="evidence" value="ECO:0007669"/>
    <property type="project" value="TreeGrafter"/>
</dbReference>
<dbReference type="PANTHER" id="PTHR15840:SF10">
    <property type="entry name" value="EKC_KEOPS COMPLEX SUBUNIT TPRKB"/>
    <property type="match status" value="1"/>
</dbReference>
<dbReference type="EMBL" id="GADI01006103">
    <property type="protein sequence ID" value="JAA67705.1"/>
    <property type="molecule type" value="mRNA"/>
</dbReference>
<dbReference type="InterPro" id="IPR036504">
    <property type="entry name" value="CGI121/TPRKB_sf"/>
</dbReference>
<dbReference type="PANTHER" id="PTHR15840">
    <property type="entry name" value="CGI-121 FAMILY MEMBER"/>
    <property type="match status" value="1"/>
</dbReference>
<dbReference type="NCBIfam" id="NF011465">
    <property type="entry name" value="PRK14886.1-1"/>
    <property type="match status" value="1"/>
</dbReference>
<keyword evidence="3" id="KW-0819">tRNA processing</keyword>
<dbReference type="AlphaFoldDB" id="A0A0K8R995"/>
<keyword evidence="6" id="KW-0418">Kinase</keyword>
<evidence type="ECO:0000256" key="2">
    <source>
        <dbReference type="ARBA" id="ARBA00005546"/>
    </source>
</evidence>
<accession>A0A0K8R995</accession>
<comment type="subcellular location">
    <subcellularLocation>
        <location evidence="1">Nucleus</location>
    </subcellularLocation>
</comment>
<keyword evidence="6" id="KW-0808">Transferase</keyword>
<evidence type="ECO:0000256" key="5">
    <source>
        <dbReference type="RuleBase" id="RU004398"/>
    </source>
</evidence>
<reference evidence="6" key="1">
    <citation type="submission" date="2012-12" db="EMBL/GenBank/DDBJ databases">
        <title>Identification and characterization of a phenylalanine ammonia-lyase gene family in Isatis indigotica Fort.</title>
        <authorList>
            <person name="Liu Q."/>
            <person name="Chen J."/>
            <person name="Zhou X."/>
            <person name="Di P."/>
            <person name="Xiao Y."/>
            <person name="Xuan H."/>
            <person name="Zhang L."/>
            <person name="Chen W."/>
        </authorList>
    </citation>
    <scope>NUCLEOTIDE SEQUENCE</scope>
    <source>
        <tissue evidence="6">Salivary gland</tissue>
    </source>
</reference>
<dbReference type="SUPFAM" id="SSF143870">
    <property type="entry name" value="PF0523-like"/>
    <property type="match status" value="1"/>
</dbReference>
<evidence type="ECO:0000256" key="1">
    <source>
        <dbReference type="ARBA" id="ARBA00004123"/>
    </source>
</evidence>
<evidence type="ECO:0000256" key="3">
    <source>
        <dbReference type="ARBA" id="ARBA00022694"/>
    </source>
</evidence>
<keyword evidence="4 5" id="KW-0539">Nucleus</keyword>
<comment type="similarity">
    <text evidence="2 5">Belongs to the CGI121/TPRKB family.</text>
</comment>
<proteinExistence type="evidence at transcript level"/>
<protein>
    <submittedName>
        <fullName evidence="6">Putative kinase binding protein</fullName>
    </submittedName>
</protein>
<dbReference type="Gene3D" id="3.30.2380.10">
    <property type="entry name" value="CGI121/TPRKB"/>
    <property type="match status" value="1"/>
</dbReference>
<evidence type="ECO:0000256" key="4">
    <source>
        <dbReference type="ARBA" id="ARBA00023242"/>
    </source>
</evidence>
<name>A0A0K8R995_IXORI</name>
<dbReference type="GO" id="GO:0002949">
    <property type="term" value="P:tRNA threonylcarbamoyladenosine modification"/>
    <property type="evidence" value="ECO:0007669"/>
    <property type="project" value="TreeGrafter"/>
</dbReference>
<sequence length="173" mass="18989">MEHDILDRSGNKLASILLFADVQNSAQLTQMAVDGAISVCFVRASLIVDLFQLQCGVQKALANRRHGTMKTRSILSEILYQLAPTKNISDSLKQLGAHENDASVVVVLVDDPDDKHRAKLLESVRGERAPLEKLSELSDPQALRKLFKITDKELAVGSLLDAVVTRMAVKDTI</sequence>
<dbReference type="GO" id="GO:0016301">
    <property type="term" value="F:kinase activity"/>
    <property type="evidence" value="ECO:0007669"/>
    <property type="project" value="UniProtKB-KW"/>
</dbReference>
<dbReference type="InterPro" id="IPR013926">
    <property type="entry name" value="CGI121/TPRKB"/>
</dbReference>
<dbReference type="GO" id="GO:0005829">
    <property type="term" value="C:cytosol"/>
    <property type="evidence" value="ECO:0007669"/>
    <property type="project" value="TreeGrafter"/>
</dbReference>
<evidence type="ECO:0000313" key="6">
    <source>
        <dbReference type="EMBL" id="JAA67705.1"/>
    </source>
</evidence>